<keyword evidence="4" id="KW-1185">Reference proteome</keyword>
<feature type="compositionally biased region" description="Low complexity" evidence="1">
    <location>
        <begin position="1"/>
        <end position="29"/>
    </location>
</feature>
<dbReference type="InterPro" id="IPR029058">
    <property type="entry name" value="AB_hydrolase_fold"/>
</dbReference>
<dbReference type="Pfam" id="PF12146">
    <property type="entry name" value="Hydrolase_4"/>
    <property type="match status" value="1"/>
</dbReference>
<protein>
    <recommendedName>
        <fullName evidence="2">Serine aminopeptidase S33 domain-containing protein</fullName>
    </recommendedName>
</protein>
<reference evidence="3 4" key="1">
    <citation type="journal article" date="2023" name="Commun. Biol.">
        <title>Genome analysis of Parmales, the sister group of diatoms, reveals the evolutionary specialization of diatoms from phago-mixotrophs to photoautotrophs.</title>
        <authorList>
            <person name="Ban H."/>
            <person name="Sato S."/>
            <person name="Yoshikawa S."/>
            <person name="Yamada K."/>
            <person name="Nakamura Y."/>
            <person name="Ichinomiya M."/>
            <person name="Sato N."/>
            <person name="Blanc-Mathieu R."/>
            <person name="Endo H."/>
            <person name="Kuwata A."/>
            <person name="Ogata H."/>
        </authorList>
    </citation>
    <scope>NUCLEOTIDE SEQUENCE [LARGE SCALE GENOMIC DNA]</scope>
</reference>
<feature type="region of interest" description="Disordered" evidence="1">
    <location>
        <begin position="1"/>
        <end position="36"/>
    </location>
</feature>
<dbReference type="Gene3D" id="3.40.50.1820">
    <property type="entry name" value="alpha/beta hydrolase"/>
    <property type="match status" value="1"/>
</dbReference>
<gene>
    <name evidence="3" type="ORF">TeGR_g14857</name>
</gene>
<dbReference type="PANTHER" id="PTHR43358:SF4">
    <property type="entry name" value="ALPHA_BETA HYDROLASE FOLD-1 DOMAIN-CONTAINING PROTEIN"/>
    <property type="match status" value="1"/>
</dbReference>
<evidence type="ECO:0000259" key="2">
    <source>
        <dbReference type="Pfam" id="PF12146"/>
    </source>
</evidence>
<name>A0ABQ6MVA3_9STRA</name>
<organism evidence="3 4">
    <name type="scientific">Tetraparma gracilis</name>
    <dbReference type="NCBI Taxonomy" id="2962635"/>
    <lineage>
        <taxon>Eukaryota</taxon>
        <taxon>Sar</taxon>
        <taxon>Stramenopiles</taxon>
        <taxon>Ochrophyta</taxon>
        <taxon>Bolidophyceae</taxon>
        <taxon>Parmales</taxon>
        <taxon>Triparmaceae</taxon>
        <taxon>Tetraparma</taxon>
    </lineage>
</organism>
<dbReference type="InterPro" id="IPR052920">
    <property type="entry name" value="DNA-binding_regulatory"/>
</dbReference>
<dbReference type="EMBL" id="BRYB01003286">
    <property type="protein sequence ID" value="GMI34143.1"/>
    <property type="molecule type" value="Genomic_DNA"/>
</dbReference>
<accession>A0ABQ6MVA3</accession>
<dbReference type="Proteomes" id="UP001165060">
    <property type="component" value="Unassembled WGS sequence"/>
</dbReference>
<dbReference type="InterPro" id="IPR022742">
    <property type="entry name" value="Hydrolase_4"/>
</dbReference>
<proteinExistence type="predicted"/>
<comment type="caution">
    <text evidence="3">The sequence shown here is derived from an EMBL/GenBank/DDBJ whole genome shotgun (WGS) entry which is preliminary data.</text>
</comment>
<evidence type="ECO:0000256" key="1">
    <source>
        <dbReference type="SAM" id="MobiDB-lite"/>
    </source>
</evidence>
<feature type="domain" description="Serine aminopeptidase S33" evidence="2">
    <location>
        <begin position="113"/>
        <end position="219"/>
    </location>
</feature>
<evidence type="ECO:0000313" key="4">
    <source>
        <dbReference type="Proteomes" id="UP001165060"/>
    </source>
</evidence>
<evidence type="ECO:0000313" key="3">
    <source>
        <dbReference type="EMBL" id="GMI34143.1"/>
    </source>
</evidence>
<dbReference type="SUPFAM" id="SSF53474">
    <property type="entry name" value="alpha/beta-Hydrolases"/>
    <property type="match status" value="1"/>
</dbReference>
<dbReference type="PANTHER" id="PTHR43358">
    <property type="entry name" value="ALPHA/BETA-HYDROLASE"/>
    <property type="match status" value="1"/>
</dbReference>
<sequence>MGNKSSSNSSSRPSASPPSDEAAQAAQAEAADRARRPSYYAMAKQGYSDLVNAIVRPPRAEYDPDDGSLGPVAFTFCGAMFTRTDFALDTVRGMTLHCSHWEPVERVAPAIPCVIYMHGNSSARVEAVGCLSYLLSLGVSVFAFDFSGSGMSDGEYVSLGYYEREDLADVINHLRATQVCTTIALWGRSMGAATALMHGDRDPSIAAMVCDSAFSDLTTLAEEMVEKGREQGLWAPGMIVSMAISMIRSSVKKLAKFDIKDISPISHAPKCFIPALFVAAEDDAFILPAHSENIHNAYAGDKNIIIVDGDHNSPRPQFMFHSACIFLKACLQLDNTNSTPLQVEEGMNLLMPPWYVPPPPDPSCPFSNLI</sequence>